<reference evidence="3 4" key="1">
    <citation type="journal article" date="2011" name="Nature">
        <title>A high-resolution map of human evolutionary constraint using 29 mammals.</title>
        <authorList>
            <person name="Lindblad-Toh K."/>
            <person name="Garber M."/>
            <person name="Zuk O."/>
            <person name="Lin M.F."/>
            <person name="Parker B.J."/>
            <person name="Washietl S."/>
            <person name="Kheradpour P."/>
            <person name="Ernst J."/>
            <person name="Jordan G."/>
            <person name="Mauceli E."/>
            <person name="Ward L.D."/>
            <person name="Lowe C.B."/>
            <person name="Holloway A.K."/>
            <person name="Clamp M."/>
            <person name="Gnerre S."/>
            <person name="Alfoldi J."/>
            <person name="Beal K."/>
            <person name="Chang J."/>
            <person name="Clawson H."/>
            <person name="Cuff J."/>
            <person name="Di Palma F."/>
            <person name="Fitzgerald S."/>
            <person name="Flicek P."/>
            <person name="Guttman M."/>
            <person name="Hubisz M.J."/>
            <person name="Jaffe D.B."/>
            <person name="Jungreis I."/>
            <person name="Kent W.J."/>
            <person name="Kostka D."/>
            <person name="Lara M."/>
            <person name="Martins A.L."/>
            <person name="Massingham T."/>
            <person name="Moltke I."/>
            <person name="Raney B.J."/>
            <person name="Rasmussen M.D."/>
            <person name="Robinson J."/>
            <person name="Stark A."/>
            <person name="Vilella A.J."/>
            <person name="Wen J."/>
            <person name="Xie X."/>
            <person name="Zody M.C."/>
            <person name="Baldwin J."/>
            <person name="Bloom T."/>
            <person name="Chin C.W."/>
            <person name="Heiman D."/>
            <person name="Nicol R."/>
            <person name="Nusbaum C."/>
            <person name="Young S."/>
            <person name="Wilkinson J."/>
            <person name="Worley K.C."/>
            <person name="Kovar C.L."/>
            <person name="Muzny D.M."/>
            <person name="Gibbs R.A."/>
            <person name="Cree A."/>
            <person name="Dihn H.H."/>
            <person name="Fowler G."/>
            <person name="Jhangiani S."/>
            <person name="Joshi V."/>
            <person name="Lee S."/>
            <person name="Lewis L.R."/>
            <person name="Nazareth L.V."/>
            <person name="Okwuonu G."/>
            <person name="Santibanez J."/>
            <person name="Warren W.C."/>
            <person name="Mardis E.R."/>
            <person name="Weinstock G.M."/>
            <person name="Wilson R.K."/>
            <person name="Delehaunty K."/>
            <person name="Dooling D."/>
            <person name="Fronik C."/>
            <person name="Fulton L."/>
            <person name="Fulton B."/>
            <person name="Graves T."/>
            <person name="Minx P."/>
            <person name="Sodergren E."/>
            <person name="Birney E."/>
            <person name="Margulies E.H."/>
            <person name="Herrero J."/>
            <person name="Green E.D."/>
            <person name="Haussler D."/>
            <person name="Siepel A."/>
            <person name="Goldman N."/>
            <person name="Pollard K.S."/>
            <person name="Pedersen J.S."/>
            <person name="Lander E.S."/>
            <person name="Kellis M."/>
        </authorList>
    </citation>
    <scope>NUCLEOTIDE SEQUENCE [LARGE SCALE GENOMIC DNA]</scope>
    <source>
        <strain evidence="4">Thorbecke</strain>
    </source>
</reference>
<feature type="region of interest" description="Disordered" evidence="1">
    <location>
        <begin position="891"/>
        <end position="956"/>
    </location>
</feature>
<feature type="compositionally biased region" description="Low complexity" evidence="1">
    <location>
        <begin position="207"/>
        <end position="234"/>
    </location>
</feature>
<sequence length="956" mass="104961">VIPNTFTPTFLFLKALFIYLKVRVTHTHTHRERERERERIFHPLVHSPVGSNGRSWADLKPGASSRPPTRVQGPEDLDHLLLLSQATAESSVGSGAARTRTSAHVGCQHRRWQLSPLSREVSGRGSRSPHGWSALGSHFPPRRASALGEAGGLSAVAGGRGASACSAGPAAPAPDCPPPALHYRVGRRRRHAGSPRHPKAGPRREPGAPSRSPTGRRGPRTAAAAPPGAQRASSPPRPACPARVLTAGGSGCQKAGAAGVKILAGTSSALSPSPSTQRTATGRGGREKAGAGGAHRPRPRSPRPLAPPNPRPEAARGRAGSDAHSARRAVRRAPASGGRAFASFLVAGAASDPARWARRARRRRRAAVRRRRPPRWRRKCPSARGRRRKTWRPSSPTSRLWTPGRPRSWRRRAPRPHHGTWDVFALANLWRLWSWRQGQCRRERPPGHRRGRLSWGGAWVLNVSYRLNASLSAHPEKDELILFGGEYFNGQKTLLYNELYVYNTRKDTWTKVDIPSPPPRRCAHQAVVVPQGGGQLWIFGGEFASPDGEQFYHYKDLWVLHLANKTWEQVKAPGGPSGRSGHRMVAWKRHLILFGGFHESARDYIYYNDVYAFNLDTFTWSKLCPSGTGPSPRSGCQMSITPQGGIVVYGGYSKQRVKKDVDHGTQHSDMFLLKPEDGREGKWTWARIHPSGVKPSPRSGFSVAVAPNQQTLLFGGVCDEEEEERLEGDFFNDLHFYDATRNRWFAGQLKGPKSEKRKRRRGKKEDLAGACEPESRGASAPQPLEVVSEVVTEDGTVVTIKQMVAAPGPVGQPQEEDEDGDGAEAAGGPEVGPSPRSHAMLAVKHGLLYLYGGMFEAGDRQITLGDLYCLDLHRMEEWKVLVDVDPETQEWLEETDSDEDSEEAESADGSDEDENSGEEEEEEEPPHSEVATERRRGQHAAQRPAEGRSPAPCGAR</sequence>
<reference evidence="3" key="2">
    <citation type="submission" date="2025-08" db="UniProtKB">
        <authorList>
            <consortium name="Ensembl"/>
        </authorList>
    </citation>
    <scope>IDENTIFICATION</scope>
    <source>
        <strain evidence="3">Thorbecke</strain>
    </source>
</reference>
<dbReference type="InterPro" id="IPR015915">
    <property type="entry name" value="Kelch-typ_b-propeller"/>
</dbReference>
<accession>G1T354</accession>
<proteinExistence type="predicted"/>
<keyword evidence="4" id="KW-1185">Reference proteome</keyword>
<dbReference type="Pfam" id="PF24681">
    <property type="entry name" value="Kelch_KLHDC2_KLHL20_DRC7"/>
    <property type="match status" value="1"/>
</dbReference>
<feature type="region of interest" description="Disordered" evidence="1">
    <location>
        <begin position="749"/>
        <end position="784"/>
    </location>
</feature>
<feature type="compositionally biased region" description="Basic and acidic residues" evidence="1">
    <location>
        <begin position="925"/>
        <end position="935"/>
    </location>
</feature>
<dbReference type="Ensembl" id="ENSOCUT00000012360.4">
    <property type="protein sequence ID" value="ENSOCUP00000010641.4"/>
    <property type="gene ID" value="ENSOCUG00000012364.4"/>
</dbReference>
<feature type="chain" id="PRO_5023820388" evidence="2">
    <location>
        <begin position="28"/>
        <end position="956"/>
    </location>
</feature>
<dbReference type="GeneTree" id="ENSGT00390000003374"/>
<dbReference type="InterPro" id="IPR052588">
    <property type="entry name" value="Kelch_domain_protein"/>
</dbReference>
<feature type="compositionally biased region" description="Basic residues" evidence="1">
    <location>
        <begin position="356"/>
        <end position="391"/>
    </location>
</feature>
<dbReference type="STRING" id="9986.ENSOCUP00000010641"/>
<dbReference type="Gene3D" id="2.120.10.80">
    <property type="entry name" value="Kelch-type beta propeller"/>
    <property type="match status" value="1"/>
</dbReference>
<dbReference type="eggNOG" id="KOG1230">
    <property type="taxonomic scope" value="Eukaryota"/>
</dbReference>
<feature type="compositionally biased region" description="Polar residues" evidence="1">
    <location>
        <begin position="267"/>
        <end position="277"/>
    </location>
</feature>
<dbReference type="PANTHER" id="PTHR46063:SF1">
    <property type="entry name" value="KELCH DOMAIN-CONTAINING PROTEIN 4"/>
    <property type="match status" value="1"/>
</dbReference>
<name>G1T354_RABIT</name>
<dbReference type="HOGENOM" id="CLU_008722_3_1_1"/>
<dbReference type="InParanoid" id="G1T354"/>
<dbReference type="Proteomes" id="UP000001811">
    <property type="component" value="Unplaced"/>
</dbReference>
<dbReference type="SMR" id="G1T354"/>
<keyword evidence="2" id="KW-0732">Signal</keyword>
<gene>
    <name evidence="3" type="primary">SLC7A5</name>
</gene>
<feature type="region of interest" description="Disordered" evidence="1">
    <location>
        <begin position="267"/>
        <end position="336"/>
    </location>
</feature>
<feature type="region of interest" description="Disordered" evidence="1">
    <location>
        <begin position="116"/>
        <end position="140"/>
    </location>
</feature>
<protein>
    <submittedName>
        <fullName evidence="3">Solute carrier family 7 member 5</fullName>
    </submittedName>
</protein>
<dbReference type="AlphaFoldDB" id="G1T354"/>
<feature type="compositionally biased region" description="Acidic residues" evidence="1">
    <location>
        <begin position="891"/>
        <end position="924"/>
    </location>
</feature>
<evidence type="ECO:0000256" key="1">
    <source>
        <dbReference type="SAM" id="MobiDB-lite"/>
    </source>
</evidence>
<organism evidence="3 4">
    <name type="scientific">Oryctolagus cuniculus</name>
    <name type="common">Rabbit</name>
    <dbReference type="NCBI Taxonomy" id="9986"/>
    <lineage>
        <taxon>Eukaryota</taxon>
        <taxon>Metazoa</taxon>
        <taxon>Chordata</taxon>
        <taxon>Craniata</taxon>
        <taxon>Vertebrata</taxon>
        <taxon>Euteleostomi</taxon>
        <taxon>Mammalia</taxon>
        <taxon>Eutheria</taxon>
        <taxon>Euarchontoglires</taxon>
        <taxon>Glires</taxon>
        <taxon>Lagomorpha</taxon>
        <taxon>Leporidae</taxon>
        <taxon>Oryctolagus</taxon>
    </lineage>
</organism>
<feature type="compositionally biased region" description="Pro residues" evidence="1">
    <location>
        <begin position="171"/>
        <end position="180"/>
    </location>
</feature>
<feature type="region of interest" description="Disordered" evidence="1">
    <location>
        <begin position="52"/>
        <end position="71"/>
    </location>
</feature>
<feature type="region of interest" description="Disordered" evidence="1">
    <location>
        <begin position="352"/>
        <end position="414"/>
    </location>
</feature>
<evidence type="ECO:0000313" key="4">
    <source>
        <dbReference type="Proteomes" id="UP000001811"/>
    </source>
</evidence>
<feature type="signal peptide" evidence="2">
    <location>
        <begin position="1"/>
        <end position="27"/>
    </location>
</feature>
<feature type="region of interest" description="Disordered" evidence="1">
    <location>
        <begin position="805"/>
        <end position="837"/>
    </location>
</feature>
<feature type="compositionally biased region" description="Basic and acidic residues" evidence="1">
    <location>
        <begin position="313"/>
        <end position="325"/>
    </location>
</feature>
<dbReference type="PANTHER" id="PTHR46063">
    <property type="entry name" value="KELCH DOMAIN-CONTAINING PROTEIN"/>
    <property type="match status" value="1"/>
</dbReference>
<reference evidence="3" key="3">
    <citation type="submission" date="2025-09" db="UniProtKB">
        <authorList>
            <consortium name="Ensembl"/>
        </authorList>
    </citation>
    <scope>IDENTIFICATION</scope>
    <source>
        <strain evidence="3">Thorbecke</strain>
    </source>
</reference>
<feature type="compositionally biased region" description="Basic residues" evidence="1">
    <location>
        <begin position="184"/>
        <end position="201"/>
    </location>
</feature>
<feature type="region of interest" description="Disordered" evidence="1">
    <location>
        <begin position="157"/>
        <end position="242"/>
    </location>
</feature>
<feature type="compositionally biased region" description="Pro residues" evidence="1">
    <location>
        <begin position="302"/>
        <end position="311"/>
    </location>
</feature>
<dbReference type="SUPFAM" id="SSF117281">
    <property type="entry name" value="Kelch motif"/>
    <property type="match status" value="1"/>
</dbReference>
<feature type="compositionally biased region" description="Low complexity" evidence="1">
    <location>
        <begin position="823"/>
        <end position="833"/>
    </location>
</feature>
<evidence type="ECO:0000313" key="3">
    <source>
        <dbReference type="Ensembl" id="ENSOCUP00000010641.4"/>
    </source>
</evidence>
<dbReference type="Bgee" id="ENSOCUG00000012364">
    <property type="expression patterns" value="Expressed in blood and 17 other cell types or tissues"/>
</dbReference>
<feature type="compositionally biased region" description="Low complexity" evidence="1">
    <location>
        <begin position="157"/>
        <end position="170"/>
    </location>
</feature>
<evidence type="ECO:0000256" key="2">
    <source>
        <dbReference type="SAM" id="SignalP"/>
    </source>
</evidence>